<reference evidence="5 6" key="1">
    <citation type="submission" date="2018-08" db="EMBL/GenBank/DDBJ databases">
        <authorList>
            <person name="Khan S.A."/>
        </authorList>
    </citation>
    <scope>NUCLEOTIDE SEQUENCE [LARGE SCALE GENOMIC DNA]</scope>
    <source>
        <strain evidence="5 6">GTF-13</strain>
    </source>
</reference>
<dbReference type="PANTHER" id="PTHR30469:SF15">
    <property type="entry name" value="HLYD FAMILY OF SECRETION PROTEINS"/>
    <property type="match status" value="1"/>
</dbReference>
<dbReference type="Pfam" id="PF25973">
    <property type="entry name" value="BSH_CzcB"/>
    <property type="match status" value="1"/>
</dbReference>
<reference evidence="5 6" key="2">
    <citation type="submission" date="2018-12" db="EMBL/GenBank/DDBJ databases">
        <title>Simiduia agarivorans gen. nov., sp. nov., a marine, agarolytic bacterium isolated from shallow coastal water from Keelung, Taiwan.</title>
        <authorList>
            <person name="Shieh W.Y."/>
        </authorList>
    </citation>
    <scope>NUCLEOTIDE SEQUENCE [LARGE SCALE GENOMIC DNA]</scope>
    <source>
        <strain evidence="5 6">GTF-13</strain>
    </source>
</reference>
<proteinExistence type="inferred from homology"/>
<dbReference type="NCBIfam" id="TIGR01730">
    <property type="entry name" value="RND_mfp"/>
    <property type="match status" value="1"/>
</dbReference>
<dbReference type="GO" id="GO:1990281">
    <property type="term" value="C:efflux pump complex"/>
    <property type="evidence" value="ECO:0007669"/>
    <property type="project" value="TreeGrafter"/>
</dbReference>
<dbReference type="Gene3D" id="1.10.287.470">
    <property type="entry name" value="Helix hairpin bin"/>
    <property type="match status" value="1"/>
</dbReference>
<feature type="domain" description="CusB-like beta-barrel" evidence="3">
    <location>
        <begin position="217"/>
        <end position="287"/>
    </location>
</feature>
<keyword evidence="6" id="KW-1185">Reference proteome</keyword>
<accession>A0A3P3VPR3</accession>
<evidence type="ECO:0000259" key="3">
    <source>
        <dbReference type="Pfam" id="PF25954"/>
    </source>
</evidence>
<protein>
    <submittedName>
        <fullName evidence="5">Efflux RND transporter periplasmic adaptor subunit</fullName>
    </submittedName>
</protein>
<feature type="coiled-coil region" evidence="2">
    <location>
        <begin position="148"/>
        <end position="175"/>
    </location>
</feature>
<dbReference type="AlphaFoldDB" id="A0A3P3VPR3"/>
<evidence type="ECO:0000256" key="2">
    <source>
        <dbReference type="SAM" id="Coils"/>
    </source>
</evidence>
<comment type="caution">
    <text evidence="5">The sequence shown here is derived from an EMBL/GenBank/DDBJ whole genome shotgun (WGS) entry which is preliminary data.</text>
</comment>
<dbReference type="Gene3D" id="2.40.50.100">
    <property type="match status" value="1"/>
</dbReference>
<evidence type="ECO:0000259" key="4">
    <source>
        <dbReference type="Pfam" id="PF25973"/>
    </source>
</evidence>
<dbReference type="InterPro" id="IPR058647">
    <property type="entry name" value="BSH_CzcB-like"/>
</dbReference>
<dbReference type="GO" id="GO:0015562">
    <property type="term" value="F:efflux transmembrane transporter activity"/>
    <property type="evidence" value="ECO:0007669"/>
    <property type="project" value="InterPro"/>
</dbReference>
<dbReference type="EMBL" id="QWEZ01000001">
    <property type="protein sequence ID" value="RRJ84715.1"/>
    <property type="molecule type" value="Genomic_DNA"/>
</dbReference>
<name>A0A3P3VPR3_9GAMM</name>
<gene>
    <name evidence="5" type="ORF">D0544_06325</name>
</gene>
<sequence length="356" mass="38354">MRSRLSQTLLPLLVLLVLLAGLGYMAGLFDRKLPPALSASGVTPEAGYRVALEQVERSEPVPATVRARQSTQISSRLLARIERLEVRAGDTVEPNQVLVTLEQADLAARVQQASARIDLLEARQKEVGSSLSRMETLFTQGAVSQAELDRARASFSELQAELRAAAQALSEARTALSYTVIRSPIAGRVVDRYAEPGDTAQPGIPLLDLYNPVAMQVEASVRESLALSLQPGDSLEVEVPALGAELSGRIEEIVPAANASTRSFLVKVQVSGQPLLPGMYARIRVPTEAVERVVIPRQYLTEVGQLNLVWVPRAGGVEKRVVRLGRVLADGRLEVIAGLSEGESLILPAQAARLLQ</sequence>
<comment type="similarity">
    <text evidence="1">Belongs to the membrane fusion protein (MFP) (TC 8.A.1) family.</text>
</comment>
<dbReference type="PANTHER" id="PTHR30469">
    <property type="entry name" value="MULTIDRUG RESISTANCE PROTEIN MDTA"/>
    <property type="match status" value="1"/>
</dbReference>
<dbReference type="InterPro" id="IPR058792">
    <property type="entry name" value="Beta-barrel_RND_2"/>
</dbReference>
<feature type="domain" description="CzcB-like barrel-sandwich hybrid" evidence="4">
    <location>
        <begin position="71"/>
        <end position="199"/>
    </location>
</feature>
<evidence type="ECO:0000313" key="6">
    <source>
        <dbReference type="Proteomes" id="UP000280792"/>
    </source>
</evidence>
<dbReference type="RefSeq" id="WP_125015145.1">
    <property type="nucleotide sequence ID" value="NZ_QWEZ01000001.1"/>
</dbReference>
<dbReference type="Pfam" id="PF25954">
    <property type="entry name" value="Beta-barrel_RND_2"/>
    <property type="match status" value="1"/>
</dbReference>
<dbReference type="SUPFAM" id="SSF111369">
    <property type="entry name" value="HlyD-like secretion proteins"/>
    <property type="match status" value="1"/>
</dbReference>
<dbReference type="InterPro" id="IPR006143">
    <property type="entry name" value="RND_pump_MFP"/>
</dbReference>
<evidence type="ECO:0000313" key="5">
    <source>
        <dbReference type="EMBL" id="RRJ84715.1"/>
    </source>
</evidence>
<dbReference type="Gene3D" id="2.40.30.170">
    <property type="match status" value="1"/>
</dbReference>
<dbReference type="Proteomes" id="UP000280792">
    <property type="component" value="Unassembled WGS sequence"/>
</dbReference>
<keyword evidence="2" id="KW-0175">Coiled coil</keyword>
<dbReference type="Gene3D" id="2.40.420.20">
    <property type="match status" value="1"/>
</dbReference>
<organism evidence="5 6">
    <name type="scientific">Aestuariirhabdus litorea</name>
    <dbReference type="NCBI Taxonomy" id="2528527"/>
    <lineage>
        <taxon>Bacteria</taxon>
        <taxon>Pseudomonadati</taxon>
        <taxon>Pseudomonadota</taxon>
        <taxon>Gammaproteobacteria</taxon>
        <taxon>Oceanospirillales</taxon>
        <taxon>Aestuariirhabdaceae</taxon>
        <taxon>Aestuariirhabdus</taxon>
    </lineage>
</organism>
<evidence type="ECO:0000256" key="1">
    <source>
        <dbReference type="ARBA" id="ARBA00009477"/>
    </source>
</evidence>